<evidence type="ECO:0000259" key="1">
    <source>
        <dbReference type="Pfam" id="PF04069"/>
    </source>
</evidence>
<dbReference type="SUPFAM" id="SSF53850">
    <property type="entry name" value="Periplasmic binding protein-like II"/>
    <property type="match status" value="1"/>
</dbReference>
<proteinExistence type="predicted"/>
<dbReference type="GO" id="GO:0022857">
    <property type="term" value="F:transmembrane transporter activity"/>
    <property type="evidence" value="ECO:0007669"/>
    <property type="project" value="InterPro"/>
</dbReference>
<comment type="caution">
    <text evidence="2">The sequence shown here is derived from an EMBL/GenBank/DDBJ whole genome shotgun (WGS) entry which is preliminary data.</text>
</comment>
<protein>
    <submittedName>
        <fullName evidence="2">Osmoprotectant ABC transporter substrate-binding protein</fullName>
    </submittedName>
</protein>
<name>A0A5C8P284_9BACI</name>
<reference evidence="2 3" key="1">
    <citation type="submission" date="2019-06" db="EMBL/GenBank/DDBJ databases">
        <title>Cerasibacillus sp. nov., isolated from maize field.</title>
        <authorList>
            <person name="Lin S.-Y."/>
            <person name="Tsai C.-F."/>
            <person name="Young C.-C."/>
        </authorList>
    </citation>
    <scope>NUCLEOTIDE SEQUENCE [LARGE SCALE GENOMIC DNA]</scope>
    <source>
        <strain evidence="2 3">CC-CFT480</strain>
    </source>
</reference>
<accession>A0A5C8P284</accession>
<dbReference type="RefSeq" id="WP_147664965.1">
    <property type="nucleotide sequence ID" value="NZ_VDUW01000001.1"/>
</dbReference>
<dbReference type="Proteomes" id="UP000321574">
    <property type="component" value="Unassembled WGS sequence"/>
</dbReference>
<dbReference type="Gene3D" id="3.40.190.10">
    <property type="entry name" value="Periplasmic binding protein-like II"/>
    <property type="match status" value="1"/>
</dbReference>
<evidence type="ECO:0000313" key="2">
    <source>
        <dbReference type="EMBL" id="TXL67492.1"/>
    </source>
</evidence>
<keyword evidence="3" id="KW-1185">Reference proteome</keyword>
<dbReference type="Gene3D" id="3.40.190.120">
    <property type="entry name" value="Osmoprotection protein (prox), domain 2"/>
    <property type="match status" value="1"/>
</dbReference>
<organism evidence="2 3">
    <name type="scientific">Cerasibacillus terrae</name>
    <dbReference type="NCBI Taxonomy" id="2498845"/>
    <lineage>
        <taxon>Bacteria</taxon>
        <taxon>Bacillati</taxon>
        <taxon>Bacillota</taxon>
        <taxon>Bacilli</taxon>
        <taxon>Bacillales</taxon>
        <taxon>Bacillaceae</taxon>
        <taxon>Cerasibacillus</taxon>
    </lineage>
</organism>
<dbReference type="Pfam" id="PF04069">
    <property type="entry name" value="OpuAC"/>
    <property type="match status" value="1"/>
</dbReference>
<dbReference type="AlphaFoldDB" id="A0A5C8P284"/>
<dbReference type="OrthoDB" id="9801163at2"/>
<sequence length="307" mass="34713">MFHKQKKYLIIVLVVSLLVLNGCSLPGLGGSSKNTIKIGTLNTSESMTVAYIIKQLIEHKTDYKAEIIGNMGSSIVQHQALEQGEVDITATRYTGTDLPGALNMDPVTDPDKALKIVQREFDKRFDQTWFDPYGFENSYAFTVTGDLAEEKNLEKVSDIEEYASDLRLGVDNAWLNRAGDGYQGFIETYGFEFGKAYPMQIGLVYKAVESGEMDVVLAYTTDGRIEEFDLVNLEDDKQFFPPYDASPVASNDILKKFPEVRDILELLEGKIEQEAMRRMNYEADVKMKEPAVVAKEFLQEHNYFDNE</sequence>
<feature type="domain" description="ABC-type glycine betaine transport system substrate-binding" evidence="1">
    <location>
        <begin position="35"/>
        <end position="300"/>
    </location>
</feature>
<gene>
    <name evidence="2" type="ORF">FHP05_00295</name>
</gene>
<dbReference type="EMBL" id="VDUW01000001">
    <property type="protein sequence ID" value="TXL67492.1"/>
    <property type="molecule type" value="Genomic_DNA"/>
</dbReference>
<dbReference type="CDD" id="cd13608">
    <property type="entry name" value="PBP2_OpuCC_like"/>
    <property type="match status" value="1"/>
</dbReference>
<dbReference type="InterPro" id="IPR007210">
    <property type="entry name" value="ABC_Gly_betaine_transp_sub-bd"/>
</dbReference>
<evidence type="ECO:0000313" key="3">
    <source>
        <dbReference type="Proteomes" id="UP000321574"/>
    </source>
</evidence>
<dbReference type="GO" id="GO:0043190">
    <property type="term" value="C:ATP-binding cassette (ABC) transporter complex"/>
    <property type="evidence" value="ECO:0007669"/>
    <property type="project" value="InterPro"/>
</dbReference>